<sequence length="147" mass="16747">MQAPLAGMDYWITRAIRHSNKCLWNNGSWIIRDIKNKPGTISNHAKGVAVDLSYRYNSSNGVGRRKSLPYIIKLLENADTLGIELCIDYALMRSWKCDRGTWIKGNYQTGDWYHIEVNPVMAHSEELAKQAWNKVFGVIPAVVKKPV</sequence>
<reference evidence="1" key="1">
    <citation type="submission" date="2020-04" db="EMBL/GenBank/DDBJ databases">
        <authorList>
            <person name="Chiriac C."/>
            <person name="Salcher M."/>
            <person name="Ghai R."/>
            <person name="Kavagutti S V."/>
        </authorList>
    </citation>
    <scope>NUCLEOTIDE SEQUENCE</scope>
</reference>
<dbReference type="SUPFAM" id="SSF55166">
    <property type="entry name" value="Hedgehog/DD-peptidase"/>
    <property type="match status" value="1"/>
</dbReference>
<accession>A0A6J5NVJ9</accession>
<dbReference type="InterPro" id="IPR009045">
    <property type="entry name" value="Zn_M74/Hedgehog-like"/>
</dbReference>
<gene>
    <name evidence="1" type="ORF">UFOVP795_19</name>
</gene>
<name>A0A6J5NVJ9_9CAUD</name>
<evidence type="ECO:0000313" key="1">
    <source>
        <dbReference type="EMBL" id="CAB4163043.1"/>
    </source>
</evidence>
<organism evidence="1">
    <name type="scientific">uncultured Caudovirales phage</name>
    <dbReference type="NCBI Taxonomy" id="2100421"/>
    <lineage>
        <taxon>Viruses</taxon>
        <taxon>Duplodnaviria</taxon>
        <taxon>Heunggongvirae</taxon>
        <taxon>Uroviricota</taxon>
        <taxon>Caudoviricetes</taxon>
        <taxon>Peduoviridae</taxon>
        <taxon>Maltschvirus</taxon>
        <taxon>Maltschvirus maltsch</taxon>
    </lineage>
</organism>
<proteinExistence type="predicted"/>
<protein>
    <submittedName>
        <fullName evidence="1">Uncharacterized protein</fullName>
    </submittedName>
</protein>
<dbReference type="EMBL" id="LR796739">
    <property type="protein sequence ID" value="CAB4163043.1"/>
    <property type="molecule type" value="Genomic_DNA"/>
</dbReference>